<evidence type="ECO:0000313" key="1">
    <source>
        <dbReference type="EMBL" id="QGZ94785.1"/>
    </source>
</evidence>
<dbReference type="AlphaFoldDB" id="A0A6I6MI98"/>
<dbReference type="Proteomes" id="UP000431269">
    <property type="component" value="Chromosome"/>
</dbReference>
<dbReference type="KEGG" id="tsv:DSM104635_01616"/>
<gene>
    <name evidence="1" type="ORF">DSM104635_01616</name>
</gene>
<accession>A0A6I6MI98</accession>
<evidence type="ECO:0000313" key="2">
    <source>
        <dbReference type="Proteomes" id="UP000431269"/>
    </source>
</evidence>
<organism evidence="1 2">
    <name type="scientific">Terricaulis silvestris</name>
    <dbReference type="NCBI Taxonomy" id="2686094"/>
    <lineage>
        <taxon>Bacteria</taxon>
        <taxon>Pseudomonadati</taxon>
        <taxon>Pseudomonadota</taxon>
        <taxon>Alphaproteobacteria</taxon>
        <taxon>Caulobacterales</taxon>
        <taxon>Caulobacteraceae</taxon>
        <taxon>Terricaulis</taxon>
    </lineage>
</organism>
<dbReference type="EMBL" id="CP047045">
    <property type="protein sequence ID" value="QGZ94785.1"/>
    <property type="molecule type" value="Genomic_DNA"/>
</dbReference>
<name>A0A6I6MI98_9CAUL</name>
<proteinExistence type="predicted"/>
<sequence length="68" mass="7718">MQIEFVPWDRQAANPPLCLAPGLRQASIQTVIVYITGVNDYTLGAIFERALLREIIKIKPEAYARRAF</sequence>
<keyword evidence="2" id="KW-1185">Reference proteome</keyword>
<protein>
    <submittedName>
        <fullName evidence="1">Uncharacterized protein</fullName>
    </submittedName>
</protein>
<reference evidence="2" key="1">
    <citation type="submission" date="2019-12" db="EMBL/GenBank/DDBJ databases">
        <title>Complete genome of Terracaulis silvestris 0127_4.</title>
        <authorList>
            <person name="Vieira S."/>
            <person name="Riedel T."/>
            <person name="Sproer C."/>
            <person name="Pascual J."/>
            <person name="Boedeker C."/>
            <person name="Overmann J."/>
        </authorList>
    </citation>
    <scope>NUCLEOTIDE SEQUENCE [LARGE SCALE GENOMIC DNA]</scope>
    <source>
        <strain evidence="2">0127_4</strain>
    </source>
</reference>